<dbReference type="Proteomes" id="UP001225598">
    <property type="component" value="Chromosome"/>
</dbReference>
<reference evidence="1 2" key="1">
    <citation type="submission" date="2023-05" db="EMBL/GenBank/DDBJ databases">
        <title>Corynebacterium suedekumii sp. nov. and Corynebacterium breve sp. nov. isolated from raw cow's milk.</title>
        <authorList>
            <person name="Baer M.K."/>
            <person name="Mehl L."/>
            <person name="Hellmuth R."/>
            <person name="Marke G."/>
            <person name="Lipski A."/>
        </authorList>
    </citation>
    <scope>NUCLEOTIDE SEQUENCE [LARGE SCALE GENOMIC DNA]</scope>
    <source>
        <strain evidence="1 2">R4</strain>
    </source>
</reference>
<proteinExistence type="predicted"/>
<dbReference type="Pfam" id="PF21790">
    <property type="entry name" value="OGG"/>
    <property type="match status" value="1"/>
</dbReference>
<protein>
    <submittedName>
        <fullName evidence="1">Uncharacterized protein</fullName>
    </submittedName>
</protein>
<dbReference type="Gene3D" id="3.40.50.300">
    <property type="entry name" value="P-loop containing nucleotide triphosphate hydrolases"/>
    <property type="match status" value="1"/>
</dbReference>
<dbReference type="EMBL" id="CP126969">
    <property type="protein sequence ID" value="WIM66955.1"/>
    <property type="molecule type" value="Genomic_DNA"/>
</dbReference>
<keyword evidence="2" id="KW-1185">Reference proteome</keyword>
<sequence>MTDDTANPPLPAWLAVHIGRTPVADAMPINRAGMNRLLKSAKIPVNFKATSVAYDDLSRLAAHAHEDAAAATELMMGVIAAYSGSSMRNNKARLNALKPKEAREQLRVIAERAHDDVQAAYSMFRTGSRNTFSHIGPAIFTRFLTQVTAGAFILDSRVATLLNRAGVAIDPAGPWSAAAYGRYIDTLYSWAGEHHDPADIELALLYAPLESEETVFTGDTSRILAHLLGVARPAPTTWGLATLDKKFGPLQPGTVCLVYGETNSGVSSFLRTVALGNARRGVTVDYITDLDTGTAWALLIAGVTGIPPADLTNRDNATRFGTMVDKAPLIPGKVRILNAPDPESRADVLIDDRRGRQGSRRQASVPAPRHGVAQLARWEQANPPERVDAFLRVERPDLEQPDHQRAGEIDVYDVVNNRSVILGNALHFGRVVDLGKR</sequence>
<dbReference type="InterPro" id="IPR027417">
    <property type="entry name" value="P-loop_NTPase"/>
</dbReference>
<dbReference type="SUPFAM" id="SSF52540">
    <property type="entry name" value="P-loop containing nucleoside triphosphate hydrolases"/>
    <property type="match status" value="1"/>
</dbReference>
<dbReference type="InterPro" id="IPR048868">
    <property type="entry name" value="OGG-like_put"/>
</dbReference>
<name>A0ABY8VDY2_9CORY</name>
<accession>A0ABY8VDY2</accession>
<gene>
    <name evidence="1" type="ORF">QP027_07380</name>
</gene>
<organism evidence="1 2">
    <name type="scientific">Corynebacterium breve</name>
    <dbReference type="NCBI Taxonomy" id="3049799"/>
    <lineage>
        <taxon>Bacteria</taxon>
        <taxon>Bacillati</taxon>
        <taxon>Actinomycetota</taxon>
        <taxon>Actinomycetes</taxon>
        <taxon>Mycobacteriales</taxon>
        <taxon>Corynebacteriaceae</taxon>
        <taxon>Corynebacterium</taxon>
    </lineage>
</organism>
<evidence type="ECO:0000313" key="2">
    <source>
        <dbReference type="Proteomes" id="UP001225598"/>
    </source>
</evidence>
<evidence type="ECO:0000313" key="1">
    <source>
        <dbReference type="EMBL" id="WIM66955.1"/>
    </source>
</evidence>
<dbReference type="RefSeq" id="WP_284823705.1">
    <property type="nucleotide sequence ID" value="NZ_CP126969.1"/>
</dbReference>